<reference evidence="1" key="2">
    <citation type="journal article" date="2015" name="Fish Shellfish Immunol.">
        <title>Early steps in the European eel (Anguilla anguilla)-Vibrio vulnificus interaction in the gills: Role of the RtxA13 toxin.</title>
        <authorList>
            <person name="Callol A."/>
            <person name="Pajuelo D."/>
            <person name="Ebbesson L."/>
            <person name="Teles M."/>
            <person name="MacKenzie S."/>
            <person name="Amaro C."/>
        </authorList>
    </citation>
    <scope>NUCLEOTIDE SEQUENCE</scope>
</reference>
<proteinExistence type="predicted"/>
<name>A0A0E9TWH8_ANGAN</name>
<accession>A0A0E9TWH8</accession>
<protein>
    <submittedName>
        <fullName evidence="1">Uncharacterized protein</fullName>
    </submittedName>
</protein>
<dbReference type="AlphaFoldDB" id="A0A0E9TWH8"/>
<reference evidence="1" key="1">
    <citation type="submission" date="2014-11" db="EMBL/GenBank/DDBJ databases">
        <authorList>
            <person name="Amaro Gonzalez C."/>
        </authorList>
    </citation>
    <scope>NUCLEOTIDE SEQUENCE</scope>
</reference>
<sequence>MRPGGQLWLLVQPVGINPPFCTSCGDQPTLVSHQRESTHPSVQPMGINPTLLCNQWE</sequence>
<organism evidence="1">
    <name type="scientific">Anguilla anguilla</name>
    <name type="common">European freshwater eel</name>
    <name type="synonym">Muraena anguilla</name>
    <dbReference type="NCBI Taxonomy" id="7936"/>
    <lineage>
        <taxon>Eukaryota</taxon>
        <taxon>Metazoa</taxon>
        <taxon>Chordata</taxon>
        <taxon>Craniata</taxon>
        <taxon>Vertebrata</taxon>
        <taxon>Euteleostomi</taxon>
        <taxon>Actinopterygii</taxon>
        <taxon>Neopterygii</taxon>
        <taxon>Teleostei</taxon>
        <taxon>Anguilliformes</taxon>
        <taxon>Anguillidae</taxon>
        <taxon>Anguilla</taxon>
    </lineage>
</organism>
<dbReference type="EMBL" id="GBXM01050671">
    <property type="protein sequence ID" value="JAH57906.1"/>
    <property type="molecule type" value="Transcribed_RNA"/>
</dbReference>
<evidence type="ECO:0000313" key="1">
    <source>
        <dbReference type="EMBL" id="JAH57906.1"/>
    </source>
</evidence>